<gene>
    <name evidence="1" type="ORF">Tco_0652481</name>
</gene>
<name>A0ABQ4WXS4_9ASTR</name>
<keyword evidence="2" id="KW-1185">Reference proteome</keyword>
<sequence>MAIVRFHCPFAGISGCHDGGGNWLTKTYLIKHFHDIHCMGIWLCGVCFKTHTLGTKCRHGTDIVPPPNIGNGVVRFVLYGLTKSLVPSCSQLDHGDGLLHDHDGFTLSLHDSLFSKGLRMVKSIPPKCRLGFSRVLKGALDMVICKPDDISCWLVKETLAESASPMLDMDEEDLDLSERNLKQCKRKICDGHYTATVRVLSASSVAPYNDATL</sequence>
<dbReference type="Proteomes" id="UP001151760">
    <property type="component" value="Unassembled WGS sequence"/>
</dbReference>
<protein>
    <submittedName>
        <fullName evidence="1">Uncharacterized protein</fullName>
    </submittedName>
</protein>
<accession>A0ABQ4WXS4</accession>
<reference evidence="1" key="2">
    <citation type="submission" date="2022-01" db="EMBL/GenBank/DDBJ databases">
        <authorList>
            <person name="Yamashiro T."/>
            <person name="Shiraishi A."/>
            <person name="Satake H."/>
            <person name="Nakayama K."/>
        </authorList>
    </citation>
    <scope>NUCLEOTIDE SEQUENCE</scope>
</reference>
<dbReference type="PROSITE" id="PS51257">
    <property type="entry name" value="PROKAR_LIPOPROTEIN"/>
    <property type="match status" value="1"/>
</dbReference>
<evidence type="ECO:0000313" key="1">
    <source>
        <dbReference type="EMBL" id="GJS57697.1"/>
    </source>
</evidence>
<comment type="caution">
    <text evidence="1">The sequence shown here is derived from an EMBL/GenBank/DDBJ whole genome shotgun (WGS) entry which is preliminary data.</text>
</comment>
<proteinExistence type="predicted"/>
<organism evidence="1 2">
    <name type="scientific">Tanacetum coccineum</name>
    <dbReference type="NCBI Taxonomy" id="301880"/>
    <lineage>
        <taxon>Eukaryota</taxon>
        <taxon>Viridiplantae</taxon>
        <taxon>Streptophyta</taxon>
        <taxon>Embryophyta</taxon>
        <taxon>Tracheophyta</taxon>
        <taxon>Spermatophyta</taxon>
        <taxon>Magnoliopsida</taxon>
        <taxon>eudicotyledons</taxon>
        <taxon>Gunneridae</taxon>
        <taxon>Pentapetalae</taxon>
        <taxon>asterids</taxon>
        <taxon>campanulids</taxon>
        <taxon>Asterales</taxon>
        <taxon>Asteraceae</taxon>
        <taxon>Asteroideae</taxon>
        <taxon>Anthemideae</taxon>
        <taxon>Anthemidinae</taxon>
        <taxon>Tanacetum</taxon>
    </lineage>
</organism>
<dbReference type="EMBL" id="BQNB010009025">
    <property type="protein sequence ID" value="GJS57697.1"/>
    <property type="molecule type" value="Genomic_DNA"/>
</dbReference>
<reference evidence="1" key="1">
    <citation type="journal article" date="2022" name="Int. J. Mol. Sci.">
        <title>Draft Genome of Tanacetum Coccineum: Genomic Comparison of Closely Related Tanacetum-Family Plants.</title>
        <authorList>
            <person name="Yamashiro T."/>
            <person name="Shiraishi A."/>
            <person name="Nakayama K."/>
            <person name="Satake H."/>
        </authorList>
    </citation>
    <scope>NUCLEOTIDE SEQUENCE</scope>
</reference>
<evidence type="ECO:0000313" key="2">
    <source>
        <dbReference type="Proteomes" id="UP001151760"/>
    </source>
</evidence>